<dbReference type="InterPro" id="IPR004088">
    <property type="entry name" value="KH_dom_type_1"/>
</dbReference>
<evidence type="ECO:0000256" key="1">
    <source>
        <dbReference type="PROSITE-ProRule" id="PRU00117"/>
    </source>
</evidence>
<dbReference type="SUPFAM" id="SSF54791">
    <property type="entry name" value="Eukaryotic type KH-domain (KH-domain type I)"/>
    <property type="match status" value="1"/>
</dbReference>
<feature type="region of interest" description="Disordered" evidence="2">
    <location>
        <begin position="186"/>
        <end position="217"/>
    </location>
</feature>
<dbReference type="SMART" id="SM00322">
    <property type="entry name" value="KH"/>
    <property type="match status" value="1"/>
</dbReference>
<evidence type="ECO:0000313" key="4">
    <source>
        <dbReference type="EMBL" id="RNF27326.1"/>
    </source>
</evidence>
<dbReference type="InterPro" id="IPR004087">
    <property type="entry name" value="KH_dom"/>
</dbReference>
<dbReference type="GeneID" id="40314007"/>
<name>A0A3R7SAZ7_9TRYP</name>
<feature type="domain" description="K Homology" evidence="3">
    <location>
        <begin position="2"/>
        <end position="65"/>
    </location>
</feature>
<dbReference type="Pfam" id="PF00013">
    <property type="entry name" value="KH_1"/>
    <property type="match status" value="1"/>
</dbReference>
<feature type="compositionally biased region" description="Basic and acidic residues" evidence="2">
    <location>
        <begin position="190"/>
        <end position="202"/>
    </location>
</feature>
<sequence>MGVEVIDVTQVQVEHLIGRGGATLKGLQDSTGARVEVVGGPKVRITGDSGAKVAAAAEQVRAIIANQENPHGEDPVGAQLRKEAAAAIAECNDDDKGKGEDDIDMHDPRKDEATALPEAQDQADKEIPKATAKGFGGIPGAGRFSALGKQALGAAVDMALDSTGIPLSALPLGALKSAVTGAAKAAAAAGKEKGKKDDKEPDSSGANLQSLATEKAKSKCVNMCVVV</sequence>
<dbReference type="OrthoDB" id="3231855at2759"/>
<reference evidence="4 5" key="1">
    <citation type="journal article" date="2018" name="BMC Genomics">
        <title>Genomic comparison of Trypanosoma conorhini and Trypanosoma rangeli to Trypanosoma cruzi strains of high and low virulence.</title>
        <authorList>
            <person name="Bradwell K.R."/>
            <person name="Koparde V.N."/>
            <person name="Matveyev A.V."/>
            <person name="Serrano M.G."/>
            <person name="Alves J.M."/>
            <person name="Parikh H."/>
            <person name="Huang B."/>
            <person name="Lee V."/>
            <person name="Espinosa-Alvarez O."/>
            <person name="Ortiz P.A."/>
            <person name="Costa-Martins A.G."/>
            <person name="Teixeira M.M."/>
            <person name="Buck G.A."/>
        </authorList>
    </citation>
    <scope>NUCLEOTIDE SEQUENCE [LARGE SCALE GENOMIC DNA]</scope>
    <source>
        <strain evidence="4 5">025E</strain>
    </source>
</reference>
<protein>
    <submittedName>
        <fullName evidence="4">Smr domain containing protein</fullName>
    </submittedName>
</protein>
<dbReference type="EMBL" id="MKKU01000009">
    <property type="protein sequence ID" value="RNF27326.1"/>
    <property type="molecule type" value="Genomic_DNA"/>
</dbReference>
<dbReference type="PROSITE" id="PS50084">
    <property type="entry name" value="KH_TYPE_1"/>
    <property type="match status" value="1"/>
</dbReference>
<dbReference type="InterPro" id="IPR036612">
    <property type="entry name" value="KH_dom_type_1_sf"/>
</dbReference>
<dbReference type="CDD" id="cd00105">
    <property type="entry name" value="KH-I"/>
    <property type="match status" value="1"/>
</dbReference>
<gene>
    <name evidence="4" type="ORF">Tco025E_00396</name>
</gene>
<dbReference type="AlphaFoldDB" id="A0A3R7SAZ7"/>
<organism evidence="4 5">
    <name type="scientific">Trypanosoma conorhini</name>
    <dbReference type="NCBI Taxonomy" id="83891"/>
    <lineage>
        <taxon>Eukaryota</taxon>
        <taxon>Discoba</taxon>
        <taxon>Euglenozoa</taxon>
        <taxon>Kinetoplastea</taxon>
        <taxon>Metakinetoplastina</taxon>
        <taxon>Trypanosomatida</taxon>
        <taxon>Trypanosomatidae</taxon>
        <taxon>Trypanosoma</taxon>
    </lineage>
</organism>
<dbReference type="Gene3D" id="3.30.1370.10">
    <property type="entry name" value="K Homology domain, type 1"/>
    <property type="match status" value="1"/>
</dbReference>
<keyword evidence="5" id="KW-1185">Reference proteome</keyword>
<dbReference type="GO" id="GO:0003723">
    <property type="term" value="F:RNA binding"/>
    <property type="evidence" value="ECO:0007669"/>
    <property type="project" value="UniProtKB-UniRule"/>
</dbReference>
<comment type="caution">
    <text evidence="4">The sequence shown here is derived from an EMBL/GenBank/DDBJ whole genome shotgun (WGS) entry which is preliminary data.</text>
</comment>
<proteinExistence type="predicted"/>
<evidence type="ECO:0000259" key="3">
    <source>
        <dbReference type="SMART" id="SM00322"/>
    </source>
</evidence>
<keyword evidence="1" id="KW-0694">RNA-binding</keyword>
<evidence type="ECO:0000313" key="5">
    <source>
        <dbReference type="Proteomes" id="UP000284403"/>
    </source>
</evidence>
<evidence type="ECO:0000256" key="2">
    <source>
        <dbReference type="SAM" id="MobiDB-lite"/>
    </source>
</evidence>
<dbReference type="Proteomes" id="UP000284403">
    <property type="component" value="Unassembled WGS sequence"/>
</dbReference>
<dbReference type="RefSeq" id="XP_029232532.1">
    <property type="nucleotide sequence ID" value="XM_029367338.1"/>
</dbReference>
<accession>A0A3R7SAZ7</accession>